<name>A0A1N7EEK8_9NOCA</name>
<evidence type="ECO:0000313" key="2">
    <source>
        <dbReference type="Proteomes" id="UP000186218"/>
    </source>
</evidence>
<keyword evidence="2" id="KW-1185">Reference proteome</keyword>
<evidence type="ECO:0000313" key="1">
    <source>
        <dbReference type="EMBL" id="SIR86531.1"/>
    </source>
</evidence>
<reference evidence="1 2" key="1">
    <citation type="submission" date="2017-01" db="EMBL/GenBank/DDBJ databases">
        <authorList>
            <person name="Mah S.A."/>
            <person name="Swanson W.J."/>
            <person name="Moy G.W."/>
            <person name="Vacquier V.D."/>
        </authorList>
    </citation>
    <scope>NUCLEOTIDE SEQUENCE [LARGE SCALE GENOMIC DNA]</scope>
    <source>
        <strain evidence="1 2">CPCC 203464</strain>
    </source>
</reference>
<proteinExistence type="predicted"/>
<dbReference type="InterPro" id="IPR025447">
    <property type="entry name" value="DUF4192"/>
</dbReference>
<evidence type="ECO:0008006" key="3">
    <source>
        <dbReference type="Google" id="ProtNLM"/>
    </source>
</evidence>
<organism evidence="1 2">
    <name type="scientific">Williamsia sterculiae</name>
    <dbReference type="NCBI Taxonomy" id="1344003"/>
    <lineage>
        <taxon>Bacteria</taxon>
        <taxon>Bacillati</taxon>
        <taxon>Actinomycetota</taxon>
        <taxon>Actinomycetes</taxon>
        <taxon>Mycobacteriales</taxon>
        <taxon>Nocardiaceae</taxon>
        <taxon>Williamsia</taxon>
    </lineage>
</organism>
<dbReference type="STRING" id="1344003.SAMN05445060_1228"/>
<dbReference type="Proteomes" id="UP000186218">
    <property type="component" value="Unassembled WGS sequence"/>
</dbReference>
<sequence length="374" mass="39515">MTDRVLILVGMNSDSGASADGLDQHPHTVRIHGGGDLIAAIGPLLGFLPERSIVLICLRGGQIRMSMRHDLLLDHRGTPVPALVGVLRRLAALCSDHEDSVLYAVIVDDRYPDHSTVYAEVMELIEGLLADDRALGGGYVVPEIEAGARWTQIAGAVGTDDGTGVLEDPRTTPLAIAHAVVGGRRMLRTRAELVASLEPLTPCDAVACPVHTPARRDPIDAGPSAAEDHLATVMRMLTHPAGGQMSCRRLERLAAGLTSIPARDALLAVAVTDLHDVAEALWRLGARRLRGRPQAAAATLLAHLYYISGDGAAAGVALDVALAADPHASLARLLDRSLRAGMHPSTLWDLLGDSYAIADDLGVRIPPPTRRIAG</sequence>
<dbReference type="AlphaFoldDB" id="A0A1N7EEK8"/>
<dbReference type="Pfam" id="PF13830">
    <property type="entry name" value="DUF4192"/>
    <property type="match status" value="1"/>
</dbReference>
<dbReference type="EMBL" id="FTNT01000003">
    <property type="protein sequence ID" value="SIR86531.1"/>
    <property type="molecule type" value="Genomic_DNA"/>
</dbReference>
<gene>
    <name evidence="1" type="ORF">SAMN05445060_1228</name>
</gene>
<protein>
    <recommendedName>
        <fullName evidence="3">DUF4192 domain-containing protein</fullName>
    </recommendedName>
</protein>
<accession>A0A1N7EEK8</accession>